<keyword evidence="1" id="KW-0808">Transferase</keyword>
<gene>
    <name evidence="4" type="ORF">LFW2832_00045</name>
</gene>
<evidence type="ECO:0000256" key="1">
    <source>
        <dbReference type="ARBA" id="ARBA00022679"/>
    </source>
</evidence>
<comment type="caution">
    <text evidence="4">The sequence shown here is derived from an EMBL/GenBank/DDBJ whole genome shotgun (WGS) entry which is preliminary data.</text>
</comment>
<reference evidence="4 5" key="1">
    <citation type="submission" date="2019-08" db="EMBL/GenBank/DDBJ databases">
        <authorList>
            <person name="Vazquez-Campos X."/>
        </authorList>
    </citation>
    <scope>NUCLEOTIDE SEQUENCE [LARGE SCALE GENOMIC DNA]</scope>
    <source>
        <strain evidence="4">LFW-283_2</strain>
    </source>
</reference>
<dbReference type="InterPro" id="IPR000182">
    <property type="entry name" value="GNAT_dom"/>
</dbReference>
<name>A0A5E4LMZ2_9ARCH</name>
<dbReference type="Proteomes" id="UP000789941">
    <property type="component" value="Unassembled WGS sequence"/>
</dbReference>
<dbReference type="EMBL" id="CABMJJ010000001">
    <property type="protein sequence ID" value="VVC02518.1"/>
    <property type="molecule type" value="Genomic_DNA"/>
</dbReference>
<dbReference type="CDD" id="cd04301">
    <property type="entry name" value="NAT_SF"/>
    <property type="match status" value="1"/>
</dbReference>
<feature type="domain" description="N-acetyltransferase" evidence="3">
    <location>
        <begin position="2"/>
        <end position="155"/>
    </location>
</feature>
<organism evidence="4 5">
    <name type="scientific">Candidatus Bilamarchaeum dharawalense</name>
    <dbReference type="NCBI Taxonomy" id="2885759"/>
    <lineage>
        <taxon>Archaea</taxon>
        <taxon>Candidatus Micrarchaeota</taxon>
        <taxon>Candidatus Micrarchaeia</taxon>
        <taxon>Candidatus Anstonellales</taxon>
        <taxon>Candidatus Bilamarchaeaceae</taxon>
        <taxon>Candidatus Bilamarchaeum</taxon>
    </lineage>
</organism>
<proteinExistence type="predicted"/>
<sequence>MITIRYAKKTDIDQLLRHWMELHNYHIKKLKAGKDLKLARTARQNLRACFNDIKIPNQELLVACEQDKLAGFCDFEECCRPSIYEVQKIIRINYLYVSSDYRKHGVGKSLLEKLMAIKKTRNIREIEVSPYITNEAAISWYASQGFRKKSLVLVL</sequence>
<dbReference type="GO" id="GO:0016747">
    <property type="term" value="F:acyltransferase activity, transferring groups other than amino-acyl groups"/>
    <property type="evidence" value="ECO:0007669"/>
    <property type="project" value="InterPro"/>
</dbReference>
<dbReference type="AlphaFoldDB" id="A0A5E4LMZ2"/>
<dbReference type="PANTHER" id="PTHR42919">
    <property type="entry name" value="N-ALPHA-ACETYLTRANSFERASE"/>
    <property type="match status" value="1"/>
</dbReference>
<accession>A0A5E4LMZ2</accession>
<dbReference type="SUPFAM" id="SSF55729">
    <property type="entry name" value="Acyl-CoA N-acyltransferases (Nat)"/>
    <property type="match status" value="1"/>
</dbReference>
<dbReference type="InterPro" id="IPR016181">
    <property type="entry name" value="Acyl_CoA_acyltransferase"/>
</dbReference>
<dbReference type="Gene3D" id="3.40.630.30">
    <property type="match status" value="1"/>
</dbReference>
<dbReference type="InterPro" id="IPR051556">
    <property type="entry name" value="N-term/lysine_N-AcTrnsfr"/>
</dbReference>
<keyword evidence="2" id="KW-0012">Acyltransferase</keyword>
<dbReference type="Pfam" id="PF13508">
    <property type="entry name" value="Acetyltransf_7"/>
    <property type="match status" value="1"/>
</dbReference>
<evidence type="ECO:0000256" key="2">
    <source>
        <dbReference type="ARBA" id="ARBA00023315"/>
    </source>
</evidence>
<evidence type="ECO:0000259" key="3">
    <source>
        <dbReference type="PROSITE" id="PS51186"/>
    </source>
</evidence>
<dbReference type="PANTHER" id="PTHR42919:SF8">
    <property type="entry name" value="N-ALPHA-ACETYLTRANSFERASE 50"/>
    <property type="match status" value="1"/>
</dbReference>
<evidence type="ECO:0000313" key="5">
    <source>
        <dbReference type="Proteomes" id="UP000789941"/>
    </source>
</evidence>
<dbReference type="PROSITE" id="PS51186">
    <property type="entry name" value="GNAT"/>
    <property type="match status" value="1"/>
</dbReference>
<protein>
    <submittedName>
        <fullName evidence="4">Acetyltransferase (GNAT) family protein</fullName>
    </submittedName>
</protein>
<evidence type="ECO:0000313" key="4">
    <source>
        <dbReference type="EMBL" id="VVC02518.1"/>
    </source>
</evidence>